<feature type="chain" id="PRO_5012869243" description="Cytochrome c domain-containing protein" evidence="5">
    <location>
        <begin position="21"/>
        <end position="448"/>
    </location>
</feature>
<dbReference type="GO" id="GO:0046872">
    <property type="term" value="F:metal ion binding"/>
    <property type="evidence" value="ECO:0007669"/>
    <property type="project" value="UniProtKB-KW"/>
</dbReference>
<dbReference type="SUPFAM" id="SSF46626">
    <property type="entry name" value="Cytochrome c"/>
    <property type="match status" value="1"/>
</dbReference>
<dbReference type="RefSeq" id="WP_085423994.1">
    <property type="nucleotide sequence ID" value="NZ_FXAF01000008.1"/>
</dbReference>
<dbReference type="Proteomes" id="UP000192903">
    <property type="component" value="Unassembled WGS sequence"/>
</dbReference>
<dbReference type="EMBL" id="FXAF01000008">
    <property type="protein sequence ID" value="SMF60903.1"/>
    <property type="molecule type" value="Genomic_DNA"/>
</dbReference>
<proteinExistence type="predicted"/>
<evidence type="ECO:0000256" key="1">
    <source>
        <dbReference type="ARBA" id="ARBA00022617"/>
    </source>
</evidence>
<dbReference type="GO" id="GO:0009055">
    <property type="term" value="F:electron transfer activity"/>
    <property type="evidence" value="ECO:0007669"/>
    <property type="project" value="InterPro"/>
</dbReference>
<protein>
    <recommendedName>
        <fullName evidence="6">Cytochrome c domain-containing protein</fullName>
    </recommendedName>
</protein>
<sequence>MKHWQMPLLAVCIAMPAAGADVDTAAALYEGRSGIVVGTAEIGGTRFPGTRFACKGCHGRDGRGGGESGAPSIEGTSLFAPMPDRPAYDIQSLAAALSEGRTPSGRKLSAVMPRYKLSADIISGLNIYLRELPARQRRGVTDENITFAVPAPPGTETFAKTYAALVEGSLRKSLGSLRLYGRQVRVVPMIGPPDEIATRAEAQAFAVMGMPPTTQPTMEDYLDRSIPVLFPLHPLSGDEDVTLVRGLSPSWRDIAQAVSGELARQKNEVLLILTTDPDHPMLQALRRSWKGKLMLNLPAETRDNCNQPKCAALLLRQNTVDWPRSSLRTLPADIRIYLLSSEGGQAALDAAKGGRNITLILDAPAMLSTAITDNVTTIEAYASTSAAVLIDALRAAGPDPTRAALLDAIGDVVLPDYHLDYGKARLNGTSKVTFAVLSSDRWDAESGR</sequence>
<gene>
    <name evidence="7" type="ORF">SAMN02982989_1136</name>
</gene>
<feature type="signal peptide" evidence="5">
    <location>
        <begin position="1"/>
        <end position="20"/>
    </location>
</feature>
<organism evidence="7 8">
    <name type="scientific">Xaviernesmea oryzae</name>
    <dbReference type="NCBI Taxonomy" id="464029"/>
    <lineage>
        <taxon>Bacteria</taxon>
        <taxon>Pseudomonadati</taxon>
        <taxon>Pseudomonadota</taxon>
        <taxon>Alphaproteobacteria</taxon>
        <taxon>Hyphomicrobiales</taxon>
        <taxon>Rhizobiaceae</taxon>
        <taxon>Rhizobium/Agrobacterium group</taxon>
        <taxon>Xaviernesmea</taxon>
    </lineage>
</organism>
<dbReference type="OrthoDB" id="9791590at2"/>
<dbReference type="GO" id="GO:0020037">
    <property type="term" value="F:heme binding"/>
    <property type="evidence" value="ECO:0007669"/>
    <property type="project" value="InterPro"/>
</dbReference>
<evidence type="ECO:0000256" key="3">
    <source>
        <dbReference type="ARBA" id="ARBA00023004"/>
    </source>
</evidence>
<dbReference type="AlphaFoldDB" id="A0A1X7FY56"/>
<keyword evidence="8" id="KW-1185">Reference proteome</keyword>
<accession>A0A1X7FY56</accession>
<keyword evidence="2 4" id="KW-0479">Metal-binding</keyword>
<evidence type="ECO:0000256" key="5">
    <source>
        <dbReference type="SAM" id="SignalP"/>
    </source>
</evidence>
<evidence type="ECO:0000256" key="2">
    <source>
        <dbReference type="ARBA" id="ARBA00022723"/>
    </source>
</evidence>
<dbReference type="PROSITE" id="PS51007">
    <property type="entry name" value="CYTC"/>
    <property type="match status" value="1"/>
</dbReference>
<evidence type="ECO:0000313" key="8">
    <source>
        <dbReference type="Proteomes" id="UP000192903"/>
    </source>
</evidence>
<evidence type="ECO:0000256" key="4">
    <source>
        <dbReference type="PROSITE-ProRule" id="PRU00433"/>
    </source>
</evidence>
<name>A0A1X7FY56_9HYPH</name>
<feature type="domain" description="Cytochrome c" evidence="6">
    <location>
        <begin position="38"/>
        <end position="133"/>
    </location>
</feature>
<keyword evidence="5" id="KW-0732">Signal</keyword>
<evidence type="ECO:0000259" key="6">
    <source>
        <dbReference type="PROSITE" id="PS51007"/>
    </source>
</evidence>
<evidence type="ECO:0000313" key="7">
    <source>
        <dbReference type="EMBL" id="SMF60903.1"/>
    </source>
</evidence>
<dbReference type="Gene3D" id="1.10.760.10">
    <property type="entry name" value="Cytochrome c-like domain"/>
    <property type="match status" value="1"/>
</dbReference>
<keyword evidence="1 4" id="KW-0349">Heme</keyword>
<dbReference type="InterPro" id="IPR009056">
    <property type="entry name" value="Cyt_c-like_dom"/>
</dbReference>
<dbReference type="STRING" id="464029.SAMN02982989_1136"/>
<reference evidence="8" key="1">
    <citation type="submission" date="2017-04" db="EMBL/GenBank/DDBJ databases">
        <authorList>
            <person name="Varghese N."/>
            <person name="Submissions S."/>
        </authorList>
    </citation>
    <scope>NUCLEOTIDE SEQUENCE [LARGE SCALE GENOMIC DNA]</scope>
    <source>
        <strain evidence="8">B4P</strain>
    </source>
</reference>
<dbReference type="InterPro" id="IPR036909">
    <property type="entry name" value="Cyt_c-like_dom_sf"/>
</dbReference>
<keyword evidence="3 4" id="KW-0408">Iron</keyword>